<dbReference type="AlphaFoldDB" id="A0A024HPN8"/>
<proteinExistence type="inferred from homology"/>
<gene>
    <name evidence="8" type="primary">etha5</name>
    <name evidence="8" type="ORF">PKB_5531</name>
</gene>
<dbReference type="SUPFAM" id="SSF51905">
    <property type="entry name" value="FAD/NAD(P)-binding domain"/>
    <property type="match status" value="1"/>
</dbReference>
<dbReference type="KEGG" id="pkc:PKB_5531"/>
<evidence type="ECO:0000256" key="2">
    <source>
        <dbReference type="ARBA" id="ARBA00010139"/>
    </source>
</evidence>
<keyword evidence="4" id="KW-0274">FAD</keyword>
<dbReference type="GO" id="GO:0050660">
    <property type="term" value="F:flavin adenine dinucleotide binding"/>
    <property type="evidence" value="ECO:0007669"/>
    <property type="project" value="InterPro"/>
</dbReference>
<keyword evidence="5" id="KW-0521">NADP</keyword>
<dbReference type="InterPro" id="IPR036188">
    <property type="entry name" value="FAD/NAD-bd_sf"/>
</dbReference>
<evidence type="ECO:0000313" key="9">
    <source>
        <dbReference type="Proteomes" id="UP000025241"/>
    </source>
</evidence>
<dbReference type="GO" id="GO:0004499">
    <property type="term" value="F:N,N-dimethylaniline monooxygenase activity"/>
    <property type="evidence" value="ECO:0007669"/>
    <property type="project" value="InterPro"/>
</dbReference>
<evidence type="ECO:0000313" key="8">
    <source>
        <dbReference type="EMBL" id="CDF86841.1"/>
    </source>
</evidence>
<dbReference type="Proteomes" id="UP000025241">
    <property type="component" value="Chromosome I"/>
</dbReference>
<dbReference type="PANTHER" id="PTHR43872">
    <property type="entry name" value="MONOOXYGENASE, PUTATIVE (AFU_ORTHOLOGUE AFUA_8G02570)-RELATED"/>
    <property type="match status" value="1"/>
</dbReference>
<reference evidence="8 9" key="1">
    <citation type="submission" date="2013-03" db="EMBL/GenBank/DDBJ databases">
        <authorList>
            <person name="Linke B."/>
        </authorList>
    </citation>
    <scope>NUCLEOTIDE SEQUENCE [LARGE SCALE GENOMIC DNA]</scope>
    <source>
        <strain evidence="8 9">B13</strain>
    </source>
</reference>
<keyword evidence="3" id="KW-0285">Flavoprotein</keyword>
<dbReference type="PANTHER" id="PTHR43872:SF1">
    <property type="entry name" value="MONOOXYGENASE, PUTATIVE (AFU_ORTHOLOGUE AFUA_8G02570)-RELATED"/>
    <property type="match status" value="1"/>
</dbReference>
<dbReference type="Pfam" id="PF13450">
    <property type="entry name" value="NAD_binding_8"/>
    <property type="match status" value="1"/>
</dbReference>
<dbReference type="GO" id="GO:0050661">
    <property type="term" value="F:NADP binding"/>
    <property type="evidence" value="ECO:0007669"/>
    <property type="project" value="InterPro"/>
</dbReference>
<dbReference type="RefSeq" id="WP_043256243.1">
    <property type="nucleotide sequence ID" value="NZ_HG322950.1"/>
</dbReference>
<dbReference type="InterPro" id="IPR020946">
    <property type="entry name" value="Flavin_mOase-like"/>
</dbReference>
<keyword evidence="6 8" id="KW-0560">Oxidoreductase</keyword>
<accession>A0A024HPN8</accession>
<dbReference type="HOGENOM" id="CLU_032067_2_0_6"/>
<evidence type="ECO:0000256" key="3">
    <source>
        <dbReference type="ARBA" id="ARBA00022630"/>
    </source>
</evidence>
<dbReference type="FunFam" id="3.50.50.60:FF:000228">
    <property type="entry name" value="FAD-containing monooxygenase EthA"/>
    <property type="match status" value="1"/>
</dbReference>
<dbReference type="Gene3D" id="3.50.50.60">
    <property type="entry name" value="FAD/NAD(P)-binding domain"/>
    <property type="match status" value="3"/>
</dbReference>
<evidence type="ECO:0000256" key="7">
    <source>
        <dbReference type="ARBA" id="ARBA00023033"/>
    </source>
</evidence>
<evidence type="ECO:0000256" key="5">
    <source>
        <dbReference type="ARBA" id="ARBA00022857"/>
    </source>
</evidence>
<evidence type="ECO:0000256" key="1">
    <source>
        <dbReference type="ARBA" id="ARBA00001974"/>
    </source>
</evidence>
<dbReference type="EC" id="1.14.13.-" evidence="8"/>
<evidence type="ECO:0000256" key="4">
    <source>
        <dbReference type="ARBA" id="ARBA00022827"/>
    </source>
</evidence>
<dbReference type="Pfam" id="PF00743">
    <property type="entry name" value="FMO-like"/>
    <property type="match status" value="1"/>
</dbReference>
<name>A0A024HPN8_PSEKB</name>
<keyword evidence="7 8" id="KW-0503">Monooxygenase</keyword>
<keyword evidence="9" id="KW-1185">Reference proteome</keyword>
<dbReference type="STRING" id="1301098.PKB_5531"/>
<organism evidence="8 9">
    <name type="scientific">Pseudomonas knackmussii (strain DSM 6978 / CCUG 54928 / LMG 23759 / B13)</name>
    <dbReference type="NCBI Taxonomy" id="1301098"/>
    <lineage>
        <taxon>Bacteria</taxon>
        <taxon>Pseudomonadati</taxon>
        <taxon>Pseudomonadota</taxon>
        <taxon>Gammaproteobacteria</taxon>
        <taxon>Pseudomonadales</taxon>
        <taxon>Pseudomonadaceae</taxon>
        <taxon>Pseudomonas</taxon>
    </lineage>
</organism>
<dbReference type="eggNOG" id="COG2072">
    <property type="taxonomic scope" value="Bacteria"/>
</dbReference>
<dbReference type="PATRIC" id="fig|1301098.3.peg.5509"/>
<comment type="cofactor">
    <cofactor evidence="1">
        <name>FAD</name>
        <dbReference type="ChEBI" id="CHEBI:57692"/>
    </cofactor>
</comment>
<comment type="similarity">
    <text evidence="2">Belongs to the FAD-binding monooxygenase family.</text>
</comment>
<protein>
    <submittedName>
        <fullName evidence="8">FAD-containing monooxygenase EthA</fullName>
        <ecNumber evidence="8">1.14.13.-</ecNumber>
    </submittedName>
</protein>
<sequence>MSVEHLDVLIVGAGLSGIGAAYHLMKHCPGKTFALLEGREAMGGTWDLFRYPGIRSDSDMYTLGYNFKPWTDPKAIADGPSIRQYIEDTARENGIDRKIRYSHRVLKADWCSDSARWNLSVQRGDEPEPVRMSAQFLLMCTGYYRYEAGFTPEFKGRESFRGQVIHPQLWPEGFDYSDKRIVVIGSGATAVTLVPSLTDKARHVTMLQRSPSYVISLPQNDPISNFLRRFLPETWVYRQARTRNVAMQMVFFMLSKAFPNVVRKALLGLAKHQLGKGFDMRHFSPRYKPWDERVCCVPDGDLFKALRKGKASVVTEHIDSFCEKGIRLKSGEVLEADVIVTATGLDLVMFGGAELAVDGKPFQVNQSMGYRGIMLRDLPNLAAVVGYTNASWTLKADLSSEYFCRLINHLDAIGMRQCTPRAGVGEVKEEPFLNLQSGYIQRAADKMPKQGDRTPWKLYQNYALDLALLRHGKVEDGYLVFSGPRDAYSENAGLAPVEG</sequence>
<dbReference type="EMBL" id="HG322950">
    <property type="protein sequence ID" value="CDF86841.1"/>
    <property type="molecule type" value="Genomic_DNA"/>
</dbReference>
<dbReference type="InterPro" id="IPR051820">
    <property type="entry name" value="FAD-binding_MO"/>
</dbReference>
<reference evidence="8 9" key="2">
    <citation type="submission" date="2014-05" db="EMBL/GenBank/DDBJ databases">
        <title>Genome sequence of the 3-chlorobenzoate degrading bacterium Pseudomonas knackmussii B13 shows multiple evidence for horizontal gene transfer.</title>
        <authorList>
            <person name="Miyazaki R."/>
            <person name="Bertelli C."/>
            <person name="Falquet L."/>
            <person name="Robinson-Rechavi M."/>
            <person name="Gharib W."/>
            <person name="Roy S."/>
            <person name="Van der Meer J.R."/>
        </authorList>
    </citation>
    <scope>NUCLEOTIDE SEQUENCE [LARGE SCALE GENOMIC DNA]</scope>
    <source>
        <strain evidence="8 9">B13</strain>
    </source>
</reference>
<evidence type="ECO:0000256" key="6">
    <source>
        <dbReference type="ARBA" id="ARBA00023002"/>
    </source>
</evidence>
<dbReference type="OrthoDB" id="312624at2"/>